<feature type="transmembrane region" description="Helical" evidence="1">
    <location>
        <begin position="60"/>
        <end position="76"/>
    </location>
</feature>
<evidence type="ECO:0000256" key="1">
    <source>
        <dbReference type="SAM" id="Phobius"/>
    </source>
</evidence>
<dbReference type="Pfam" id="PF13630">
    <property type="entry name" value="SdpI"/>
    <property type="match status" value="1"/>
</dbReference>
<dbReference type="EMBL" id="CP002545">
    <property type="protein sequence ID" value="ADY54124.1"/>
    <property type="molecule type" value="Genomic_DNA"/>
</dbReference>
<dbReference type="Proteomes" id="UP000000310">
    <property type="component" value="Chromosome"/>
</dbReference>
<sequence>MSLPSFYLLASSGVIFIICGLILIKYPPKSINAFYGYRTRSSMKTLERWNFSQVYSAREMIRLGSIMLIISLISLISPLSDLFNMITCLATLALACIALIFKTERAIKKKFGHH</sequence>
<name>F0S4V0_PSESL</name>
<dbReference type="AlphaFoldDB" id="F0S4V0"/>
<dbReference type="InterPro" id="IPR025962">
    <property type="entry name" value="SdpI/YhfL"/>
</dbReference>
<evidence type="ECO:0008006" key="4">
    <source>
        <dbReference type="Google" id="ProtNLM"/>
    </source>
</evidence>
<protein>
    <recommendedName>
        <fullName evidence="4">SdpI/YhfL protein family</fullName>
    </recommendedName>
</protein>
<dbReference type="KEGG" id="psn:Pedsa_3595"/>
<keyword evidence="1" id="KW-1133">Transmembrane helix</keyword>
<feature type="transmembrane region" description="Helical" evidence="1">
    <location>
        <begin position="82"/>
        <end position="101"/>
    </location>
</feature>
<dbReference type="eggNOG" id="COG5658">
    <property type="taxonomic scope" value="Bacteria"/>
</dbReference>
<dbReference type="STRING" id="762903.Pedsa_3595"/>
<keyword evidence="3" id="KW-1185">Reference proteome</keyword>
<dbReference type="RefSeq" id="WP_013634607.1">
    <property type="nucleotide sequence ID" value="NC_015177.1"/>
</dbReference>
<evidence type="ECO:0000313" key="2">
    <source>
        <dbReference type="EMBL" id="ADY54124.1"/>
    </source>
</evidence>
<keyword evidence="1" id="KW-0812">Transmembrane</keyword>
<reference evidence="2 3" key="1">
    <citation type="journal article" date="2011" name="Stand. Genomic Sci.">
        <title>Complete genome sequence of the gliding, heparinolytic Pedobacter saltans type strain (113).</title>
        <authorList>
            <person name="Liolios K."/>
            <person name="Sikorski J."/>
            <person name="Lu M."/>
            <person name="Nolan M."/>
            <person name="Lapidus A."/>
            <person name="Lucas S."/>
            <person name="Hammon N."/>
            <person name="Deshpande S."/>
            <person name="Cheng J.F."/>
            <person name="Tapia R."/>
            <person name="Han C."/>
            <person name="Goodwin L."/>
            <person name="Pitluck S."/>
            <person name="Huntemann M."/>
            <person name="Ivanova N."/>
            <person name="Pagani I."/>
            <person name="Mavromatis K."/>
            <person name="Ovchinikova G."/>
            <person name="Pati A."/>
            <person name="Chen A."/>
            <person name="Palaniappan K."/>
            <person name="Land M."/>
            <person name="Hauser L."/>
            <person name="Brambilla E.M."/>
            <person name="Kotsyurbenko O."/>
            <person name="Rohde M."/>
            <person name="Tindall B.J."/>
            <person name="Abt B."/>
            <person name="Goker M."/>
            <person name="Detter J.C."/>
            <person name="Woyke T."/>
            <person name="Bristow J."/>
            <person name="Eisen J.A."/>
            <person name="Markowitz V."/>
            <person name="Hugenholtz P."/>
            <person name="Klenk H.P."/>
            <person name="Kyrpides N.C."/>
        </authorList>
    </citation>
    <scope>NUCLEOTIDE SEQUENCE [LARGE SCALE GENOMIC DNA]</scope>
    <source>
        <strain evidence="3">ATCC 51119 / DSM 12145 / JCM 21818 / LMG 10337 / NBRC 100064 / NCIMB 13643</strain>
    </source>
</reference>
<keyword evidence="1" id="KW-0472">Membrane</keyword>
<proteinExistence type="predicted"/>
<feature type="transmembrane region" description="Helical" evidence="1">
    <location>
        <begin position="6"/>
        <end position="24"/>
    </location>
</feature>
<accession>F0S4V0</accession>
<gene>
    <name evidence="2" type="ordered locus">Pedsa_3595</name>
</gene>
<evidence type="ECO:0000313" key="3">
    <source>
        <dbReference type="Proteomes" id="UP000000310"/>
    </source>
</evidence>
<reference evidence="3" key="2">
    <citation type="submission" date="2011-02" db="EMBL/GenBank/DDBJ databases">
        <title>The complete genome of Pedobacter saltans DSM 12145.</title>
        <authorList>
            <consortium name="US DOE Joint Genome Institute (JGI-PGF)"/>
            <person name="Lucas S."/>
            <person name="Copeland A."/>
            <person name="Lapidus A."/>
            <person name="Bruce D."/>
            <person name="Goodwin L."/>
            <person name="Pitluck S."/>
            <person name="Kyrpides N."/>
            <person name="Mavromatis K."/>
            <person name="Pagani I."/>
            <person name="Ivanova N."/>
            <person name="Ovchinnikova G."/>
            <person name="Lu M."/>
            <person name="Detter J.C."/>
            <person name="Han C."/>
            <person name="Land M."/>
            <person name="Hauser L."/>
            <person name="Markowitz V."/>
            <person name="Cheng J.-F."/>
            <person name="Hugenholtz P."/>
            <person name="Woyke T."/>
            <person name="Wu D."/>
            <person name="Tindall B."/>
            <person name="Pomrenke H.G."/>
            <person name="Brambilla E."/>
            <person name="Klenk H.-P."/>
            <person name="Eisen J.A."/>
        </authorList>
    </citation>
    <scope>NUCLEOTIDE SEQUENCE [LARGE SCALE GENOMIC DNA]</scope>
    <source>
        <strain evidence="3">ATCC 51119 / DSM 12145 / JCM 21818 / LMG 10337 / NBRC 100064 / NCIMB 13643</strain>
    </source>
</reference>
<organism evidence="2 3">
    <name type="scientific">Pseudopedobacter saltans (strain ATCC 51119 / DSM 12145 / JCM 21818 / CCUG 39354 / LMG 10337 / NBRC 100064 / NCIMB 13643)</name>
    <name type="common">Pedobacter saltans</name>
    <dbReference type="NCBI Taxonomy" id="762903"/>
    <lineage>
        <taxon>Bacteria</taxon>
        <taxon>Pseudomonadati</taxon>
        <taxon>Bacteroidota</taxon>
        <taxon>Sphingobacteriia</taxon>
        <taxon>Sphingobacteriales</taxon>
        <taxon>Sphingobacteriaceae</taxon>
        <taxon>Pseudopedobacter</taxon>
    </lineage>
</organism>
<dbReference type="HOGENOM" id="CLU_155106_2_0_10"/>
<dbReference type="OrthoDB" id="3173919at2"/>